<dbReference type="GO" id="GO:0004722">
    <property type="term" value="F:protein serine/threonine phosphatase activity"/>
    <property type="evidence" value="ECO:0007669"/>
    <property type="project" value="InterPro"/>
</dbReference>
<dbReference type="PANTHER" id="PTHR47992">
    <property type="entry name" value="PROTEIN PHOSPHATASE"/>
    <property type="match status" value="1"/>
</dbReference>
<comment type="caution">
    <text evidence="2">The sequence shown here is derived from an EMBL/GenBank/DDBJ whole genome shotgun (WGS) entry which is preliminary data.</text>
</comment>
<proteinExistence type="predicted"/>
<feature type="domain" description="PPM-type phosphatase" evidence="1">
    <location>
        <begin position="1"/>
        <end position="87"/>
    </location>
</feature>
<dbReference type="Pfam" id="PF00481">
    <property type="entry name" value="PP2C"/>
    <property type="match status" value="1"/>
</dbReference>
<evidence type="ECO:0000313" key="3">
    <source>
        <dbReference type="Proteomes" id="UP001443914"/>
    </source>
</evidence>
<keyword evidence="3" id="KW-1185">Reference proteome</keyword>
<evidence type="ECO:0000259" key="1">
    <source>
        <dbReference type="PROSITE" id="PS51746"/>
    </source>
</evidence>
<reference evidence="2" key="1">
    <citation type="submission" date="2024-03" db="EMBL/GenBank/DDBJ databases">
        <title>WGS assembly of Saponaria officinalis var. Norfolk2.</title>
        <authorList>
            <person name="Jenkins J."/>
            <person name="Shu S."/>
            <person name="Grimwood J."/>
            <person name="Barry K."/>
            <person name="Goodstein D."/>
            <person name="Schmutz J."/>
            <person name="Leebens-Mack J."/>
            <person name="Osbourn A."/>
        </authorList>
    </citation>
    <scope>NUCLEOTIDE SEQUENCE [LARGE SCALE GENOMIC DNA]</scope>
    <source>
        <strain evidence="2">JIC</strain>
    </source>
</reference>
<dbReference type="Gene3D" id="3.60.40.10">
    <property type="entry name" value="PPM-type phosphatase domain"/>
    <property type="match status" value="1"/>
</dbReference>
<dbReference type="AlphaFoldDB" id="A0AAW1HK18"/>
<name>A0AAW1HK18_SAPOF</name>
<dbReference type="EMBL" id="JBDFQZ010000011">
    <property type="protein sequence ID" value="KAK9677081.1"/>
    <property type="molecule type" value="Genomic_DNA"/>
</dbReference>
<organism evidence="2 3">
    <name type="scientific">Saponaria officinalis</name>
    <name type="common">Common soapwort</name>
    <name type="synonym">Lychnis saponaria</name>
    <dbReference type="NCBI Taxonomy" id="3572"/>
    <lineage>
        <taxon>Eukaryota</taxon>
        <taxon>Viridiplantae</taxon>
        <taxon>Streptophyta</taxon>
        <taxon>Embryophyta</taxon>
        <taxon>Tracheophyta</taxon>
        <taxon>Spermatophyta</taxon>
        <taxon>Magnoliopsida</taxon>
        <taxon>eudicotyledons</taxon>
        <taxon>Gunneridae</taxon>
        <taxon>Pentapetalae</taxon>
        <taxon>Caryophyllales</taxon>
        <taxon>Caryophyllaceae</taxon>
        <taxon>Caryophylleae</taxon>
        <taxon>Saponaria</taxon>
    </lineage>
</organism>
<dbReference type="InterPro" id="IPR036457">
    <property type="entry name" value="PPM-type-like_dom_sf"/>
</dbReference>
<gene>
    <name evidence="2" type="ORF">RND81_11G120400</name>
</gene>
<dbReference type="Proteomes" id="UP001443914">
    <property type="component" value="Unassembled WGS sequence"/>
</dbReference>
<protein>
    <recommendedName>
        <fullName evidence="1">PPM-type phosphatase domain-containing protein</fullName>
    </recommendedName>
</protein>
<dbReference type="PROSITE" id="PS51746">
    <property type="entry name" value="PPM_2"/>
    <property type="match status" value="1"/>
</dbReference>
<evidence type="ECO:0000313" key="2">
    <source>
        <dbReference type="EMBL" id="KAK9677081.1"/>
    </source>
</evidence>
<sequence>MEVGASKIVGSRAVVSAVSDCQIILSDSGDSRAVLCIRTRATHLIVDHGPDRLDELARMEGEGERAISWNSASVVGVLAMSRAIGDI</sequence>
<dbReference type="InterPro" id="IPR001932">
    <property type="entry name" value="PPM-type_phosphatase-like_dom"/>
</dbReference>
<dbReference type="InterPro" id="IPR015655">
    <property type="entry name" value="PP2C"/>
</dbReference>
<dbReference type="SUPFAM" id="SSF81606">
    <property type="entry name" value="PP2C-like"/>
    <property type="match status" value="1"/>
</dbReference>
<accession>A0AAW1HK18</accession>